<dbReference type="AlphaFoldDB" id="A0A8J6NCI8"/>
<feature type="transmembrane region" description="Helical" evidence="1">
    <location>
        <begin position="67"/>
        <end position="89"/>
    </location>
</feature>
<comment type="caution">
    <text evidence="2">The sequence shown here is derived from an EMBL/GenBank/DDBJ whole genome shotgun (WGS) entry which is preliminary data.</text>
</comment>
<feature type="transmembrane region" description="Helical" evidence="1">
    <location>
        <begin position="101"/>
        <end position="121"/>
    </location>
</feature>
<feature type="transmembrane region" description="Helical" evidence="1">
    <location>
        <begin position="328"/>
        <end position="349"/>
    </location>
</feature>
<accession>A0A8J6NCI8</accession>
<evidence type="ECO:0000313" key="3">
    <source>
        <dbReference type="Proteomes" id="UP000614424"/>
    </source>
</evidence>
<name>A0A8J6NCI8_9BACT</name>
<dbReference type="Proteomes" id="UP000614424">
    <property type="component" value="Unassembled WGS sequence"/>
</dbReference>
<dbReference type="EMBL" id="JACNJZ010000071">
    <property type="protein sequence ID" value="MBC8317112.1"/>
    <property type="molecule type" value="Genomic_DNA"/>
</dbReference>
<reference evidence="2 3" key="1">
    <citation type="submission" date="2020-08" db="EMBL/GenBank/DDBJ databases">
        <title>Bridging the membrane lipid divide: bacteria of the FCB group superphylum have the potential to synthesize archaeal ether lipids.</title>
        <authorList>
            <person name="Villanueva L."/>
            <person name="Von Meijenfeldt F.A.B."/>
            <person name="Westbye A.B."/>
            <person name="Yadav S."/>
            <person name="Hopmans E.C."/>
            <person name="Dutilh B.E."/>
            <person name="Sinninghe Damste J.S."/>
        </authorList>
    </citation>
    <scope>NUCLEOTIDE SEQUENCE [LARGE SCALE GENOMIC DNA]</scope>
    <source>
        <strain evidence="2">NIOZ-UU47</strain>
    </source>
</reference>
<feature type="transmembrane region" description="Helical" evidence="1">
    <location>
        <begin position="288"/>
        <end position="308"/>
    </location>
</feature>
<evidence type="ECO:0000256" key="1">
    <source>
        <dbReference type="SAM" id="Phobius"/>
    </source>
</evidence>
<feature type="transmembrane region" description="Helical" evidence="1">
    <location>
        <begin position="20"/>
        <end position="47"/>
    </location>
</feature>
<organism evidence="2 3">
    <name type="scientific">Candidatus Desulfobia pelagia</name>
    <dbReference type="NCBI Taxonomy" id="2841692"/>
    <lineage>
        <taxon>Bacteria</taxon>
        <taxon>Pseudomonadati</taxon>
        <taxon>Thermodesulfobacteriota</taxon>
        <taxon>Desulfobulbia</taxon>
        <taxon>Desulfobulbales</taxon>
        <taxon>Desulfobulbaceae</taxon>
        <taxon>Candidatus Desulfobia</taxon>
    </lineage>
</organism>
<gene>
    <name evidence="2" type="ORF">H8E41_04345</name>
</gene>
<feature type="transmembrane region" description="Helical" evidence="1">
    <location>
        <begin position="186"/>
        <end position="205"/>
    </location>
</feature>
<feature type="transmembrane region" description="Helical" evidence="1">
    <location>
        <begin position="133"/>
        <end position="151"/>
    </location>
</feature>
<keyword evidence="1" id="KW-0812">Transmembrane</keyword>
<keyword evidence="1" id="KW-1133">Transmembrane helix</keyword>
<proteinExistence type="predicted"/>
<sequence>MTPADLIPVADTIPVHWLWFQVLLTVTFFFHMVAMNVMAGTAVIALVTHIRGGDASLPLCRDLAKKIPFFIAFTVNFGVAPLLFVQVLYGHFMYTSSVLMASFWLSVIILLIIAYGCTYLYDFKFDELFGSRALILSIAVTLFFVIAFLFTNNFSLMQVPETWSRYFNNSQGTMLNLGDPTLIPRYLHMMISAVAVGGLAIALYYDFIQRRGREIPDGRIQLGCQWFSAATCLNFVIGFLFLDSLPDAVKDVSTASGLFFVISLIGGIVSGGFSIVLGFVYKVRQTAIAAFCALVFMVLVREAVRITYLKPYFNVTELQVVPQYSPLLLFLVVFAAGIAVFCYMLKLAFQVGEVKS</sequence>
<evidence type="ECO:0000313" key="2">
    <source>
        <dbReference type="EMBL" id="MBC8317112.1"/>
    </source>
</evidence>
<protein>
    <submittedName>
        <fullName evidence="2">Uncharacterized protein</fullName>
    </submittedName>
</protein>
<feature type="transmembrane region" description="Helical" evidence="1">
    <location>
        <begin position="226"/>
        <end position="245"/>
    </location>
</feature>
<feature type="transmembrane region" description="Helical" evidence="1">
    <location>
        <begin position="257"/>
        <end position="281"/>
    </location>
</feature>
<keyword evidence="1" id="KW-0472">Membrane</keyword>